<organism evidence="2 3">
    <name type="scientific">Nocardiopsis tropica</name>
    <dbReference type="NCBI Taxonomy" id="109330"/>
    <lineage>
        <taxon>Bacteria</taxon>
        <taxon>Bacillati</taxon>
        <taxon>Actinomycetota</taxon>
        <taxon>Actinomycetes</taxon>
        <taxon>Streptosporangiales</taxon>
        <taxon>Nocardiopsidaceae</taxon>
        <taxon>Nocardiopsis</taxon>
    </lineage>
</organism>
<dbReference type="SUPFAM" id="SSF103473">
    <property type="entry name" value="MFS general substrate transporter"/>
    <property type="match status" value="1"/>
</dbReference>
<dbReference type="RefSeq" id="WP_330157840.1">
    <property type="nucleotide sequence ID" value="NZ_BAAAJA010000005.1"/>
</dbReference>
<reference evidence="2 3" key="1">
    <citation type="submission" date="2023-07" db="EMBL/GenBank/DDBJ databases">
        <authorList>
            <person name="Girao M."/>
            <person name="Carvalho M.F."/>
        </authorList>
    </citation>
    <scope>NUCLEOTIDE SEQUENCE [LARGE SCALE GENOMIC DNA]</scope>
    <source>
        <strain evidence="2 3">66/93</strain>
    </source>
</reference>
<comment type="caution">
    <text evidence="2">The sequence shown here is derived from an EMBL/GenBank/DDBJ whole genome shotgun (WGS) entry which is preliminary data.</text>
</comment>
<accession>A0ABU7KMX4</accession>
<name>A0ABU7KMX4_9ACTN</name>
<evidence type="ECO:0000256" key="1">
    <source>
        <dbReference type="SAM" id="MobiDB-lite"/>
    </source>
</evidence>
<feature type="region of interest" description="Disordered" evidence="1">
    <location>
        <begin position="90"/>
        <end position="112"/>
    </location>
</feature>
<sequence length="112" mass="11057">MVLPLAWGGVGFVGAHLNVAVTSYTTSTVPAAVLGRVSSTLDVLAGAAMPVGLVADGYAVQTLGPQPAALTVTAVIAVLAVAATALIPSTSLSLPPRPPSPSNQRVENPTST</sequence>
<dbReference type="EMBL" id="JAUUCC010000017">
    <property type="protein sequence ID" value="MEE2050643.1"/>
    <property type="molecule type" value="Genomic_DNA"/>
</dbReference>
<proteinExistence type="predicted"/>
<dbReference type="InterPro" id="IPR036259">
    <property type="entry name" value="MFS_trans_sf"/>
</dbReference>
<dbReference type="Proteomes" id="UP001348641">
    <property type="component" value="Unassembled WGS sequence"/>
</dbReference>
<evidence type="ECO:0008006" key="4">
    <source>
        <dbReference type="Google" id="ProtNLM"/>
    </source>
</evidence>
<feature type="compositionally biased region" description="Polar residues" evidence="1">
    <location>
        <begin position="103"/>
        <end position="112"/>
    </location>
</feature>
<evidence type="ECO:0000313" key="2">
    <source>
        <dbReference type="EMBL" id="MEE2050643.1"/>
    </source>
</evidence>
<gene>
    <name evidence="2" type="ORF">Q8A49_09045</name>
</gene>
<evidence type="ECO:0000313" key="3">
    <source>
        <dbReference type="Proteomes" id="UP001348641"/>
    </source>
</evidence>
<protein>
    <recommendedName>
        <fullName evidence="4">MFS transporter</fullName>
    </recommendedName>
</protein>